<keyword evidence="1" id="KW-0472">Membrane</keyword>
<organism evidence="2 3">
    <name type="scientific">Campylobacter iguaniorum</name>
    <dbReference type="NCBI Taxonomy" id="1244531"/>
    <lineage>
        <taxon>Bacteria</taxon>
        <taxon>Pseudomonadati</taxon>
        <taxon>Campylobacterota</taxon>
        <taxon>Epsilonproteobacteria</taxon>
        <taxon>Campylobacterales</taxon>
        <taxon>Campylobacteraceae</taxon>
        <taxon>Campylobacter</taxon>
    </lineage>
</organism>
<dbReference type="KEGG" id="caj:CIG1485E_0632"/>
<feature type="transmembrane region" description="Helical" evidence="1">
    <location>
        <begin position="133"/>
        <end position="158"/>
    </location>
</feature>
<dbReference type="AlphaFoldDB" id="A0A076FAI9"/>
<feature type="transmembrane region" description="Helical" evidence="1">
    <location>
        <begin position="170"/>
        <end position="186"/>
    </location>
</feature>
<evidence type="ECO:0000313" key="3">
    <source>
        <dbReference type="Proteomes" id="UP000028486"/>
    </source>
</evidence>
<feature type="transmembrane region" description="Helical" evidence="1">
    <location>
        <begin position="198"/>
        <end position="219"/>
    </location>
</feature>
<feature type="transmembrane region" description="Helical" evidence="1">
    <location>
        <begin position="231"/>
        <end position="249"/>
    </location>
</feature>
<dbReference type="EMBL" id="CP009043">
    <property type="protein sequence ID" value="AII14492.1"/>
    <property type="molecule type" value="Genomic_DNA"/>
</dbReference>
<keyword evidence="1" id="KW-0812">Transmembrane</keyword>
<feature type="transmembrane region" description="Helical" evidence="1">
    <location>
        <begin position="94"/>
        <end position="127"/>
    </location>
</feature>
<feature type="transmembrane region" description="Helical" evidence="1">
    <location>
        <begin position="294"/>
        <end position="316"/>
    </location>
</feature>
<feature type="transmembrane region" description="Helical" evidence="1">
    <location>
        <begin position="255"/>
        <end position="274"/>
    </location>
</feature>
<evidence type="ECO:0000256" key="1">
    <source>
        <dbReference type="SAM" id="Phobius"/>
    </source>
</evidence>
<feature type="transmembrane region" description="Helical" evidence="1">
    <location>
        <begin position="62"/>
        <end position="82"/>
    </location>
</feature>
<name>A0A076FAI9_9BACT</name>
<sequence>MQNRAFNLLWLVAIIGLNLALLLFSISSLSISYDEAKIFFLGDTLLHKIINLSTTYFGQNDYALRLPFLIAHFFNIILLYKISNLYLKRYTDRLICVVLYMFLPGVLASAILVNEASFIILITLLIIYFEQKSLPILMIVCIVLSFFISQSFVSLYIGLALFGLYKKQKLSLATGIIAAVIWFWLFGLETDGKPKGYLIDTLGVFAAVFSPLVFLYFIYTTYRIWIKEDKNLLWFISTTAFCVCSLLSIRQKQSLEMFLPFCVILTPLMVKVFFNSYRVRLPKFRIKHKICTIIVLSFLAINSFASIFHSVIYLFLDDPKKHFVYKYDVAKDLANRLKLLRIHAVKTNYDMAIRLQFYGIKKGNEYILSQKRQDGCDNSLIKITKFDKVIARYYICKAQ</sequence>
<accession>A0A076FAI9</accession>
<dbReference type="STRING" id="1244531.CIG2463D_0632"/>
<feature type="transmembrane region" description="Helical" evidence="1">
    <location>
        <begin position="7"/>
        <end position="31"/>
    </location>
</feature>
<dbReference type="HOGENOM" id="CLU_057288_0_0_7"/>
<gene>
    <name evidence="2" type="ORF">CIG1485E_0632</name>
</gene>
<keyword evidence="1" id="KW-1133">Transmembrane helix</keyword>
<dbReference type="OrthoDB" id="5362731at2"/>
<dbReference type="eggNOG" id="COG1807">
    <property type="taxonomic scope" value="Bacteria"/>
</dbReference>
<evidence type="ECO:0000313" key="2">
    <source>
        <dbReference type="EMBL" id="AII14492.1"/>
    </source>
</evidence>
<protein>
    <submittedName>
        <fullName evidence="2">Hypothetical membrane protein</fullName>
    </submittedName>
</protein>
<dbReference type="RefSeq" id="WP_038453645.1">
    <property type="nucleotide sequence ID" value="NZ_CP009043.1"/>
</dbReference>
<reference evidence="3" key="1">
    <citation type="journal article" date="2014" name="Genome Announc.">
        <title>Complete Genome Sequence of Campylobacter iguaniorum Strain 1485ET, Isolated from a Bearded Dragon (Pogona vitticeps).</title>
        <authorList>
            <person name="Gilbert M.J."/>
            <person name="Miller W.G."/>
            <person name="Yee E."/>
            <person name="Kik M."/>
            <person name="Wagenaar J.A."/>
            <person name="Duim B."/>
        </authorList>
    </citation>
    <scope>NUCLEOTIDE SEQUENCE [LARGE SCALE GENOMIC DNA]</scope>
    <source>
        <strain evidence="3">1485E</strain>
    </source>
</reference>
<keyword evidence="3" id="KW-1185">Reference proteome</keyword>
<dbReference type="Proteomes" id="UP000028486">
    <property type="component" value="Chromosome"/>
</dbReference>
<proteinExistence type="predicted"/>